<comment type="caution">
    <text evidence="1">The sequence shown here is derived from an EMBL/GenBank/DDBJ whole genome shotgun (WGS) entry which is preliminary data.</text>
</comment>
<name>A0ACC2XR91_9TREE</name>
<dbReference type="EMBL" id="JASBWV010000007">
    <property type="protein sequence ID" value="KAJ9125849.1"/>
    <property type="molecule type" value="Genomic_DNA"/>
</dbReference>
<evidence type="ECO:0000313" key="2">
    <source>
        <dbReference type="Proteomes" id="UP001234202"/>
    </source>
</evidence>
<gene>
    <name evidence="1" type="ORF">QFC24_002633</name>
</gene>
<sequence>MPVAAGPNVSQQPQKNISHGVMQRTRRQAPTTLTLPMDESPATPRRVSLRRIKSRRQDQSSPKEPERKPGGATPQLEQSGWLLSTPVSPTPFLGEPFSFQPSLQTPKTPLGLGNGLFLEQIKQFARRPGTERSGSDRDGKGNQVDFPSFLGRRRSDTSRRASEIKMHPITGTVSREGGPVTPTSRTRPVYMPESPMTAGDKRIRMREEAEQRQAERRKFVRTNVLRRTRQRVSDEAGMRRGQGRRKPVALNETEEERKKREKESVEAWRAWAAACVASNYIQPRRSLHPHLDKSTPTASPAVSKPRVINRSTAPSRNTSPKLVSDPSMRPADNDGRDDLSPSSKGLTRTRSLDYGRAIPMDEHASPRCERPKIRQAYTEGMEVTIRFRDTSASPTRVDHPTFVSFPLLPPSVMEEPNELLVLRGRLGSKIMRGLLLELVQAVAAYVEAAEASSIPSNDDESGRHERDIGPASLHSVSYCLNSVRRARRINVLDTDVESDCVFWKREVQAVWSDLAEVAGNPGYIPNIYRRAEYHAVNNDPLETYDTDRDAYVRMLENLEELLWGELEPPDDELPFAWEIEERIKAVGDSDLPPFAGDSKSVNNDDLASWKALTVSHGGPLSATPAVLKRHRPSVWTNDFLSALQEGGGAGGHGPSPQDTGPLAPIQELDFTQPGDAWTLACPGVKLIPGLNTLDLDLNALHVESFVPKHQKQQQLREAPSRVGSVNSRSPSVTVAASRRGTMSAAEGDGDGASGKTKEQLAEEGRARFAAWKASRQVQPLK</sequence>
<evidence type="ECO:0000313" key="1">
    <source>
        <dbReference type="EMBL" id="KAJ9125849.1"/>
    </source>
</evidence>
<keyword evidence="2" id="KW-1185">Reference proteome</keyword>
<accession>A0ACC2XR91</accession>
<dbReference type="Proteomes" id="UP001234202">
    <property type="component" value="Unassembled WGS sequence"/>
</dbReference>
<organism evidence="1 2">
    <name type="scientific">Naganishia onofrii</name>
    <dbReference type="NCBI Taxonomy" id="1851511"/>
    <lineage>
        <taxon>Eukaryota</taxon>
        <taxon>Fungi</taxon>
        <taxon>Dikarya</taxon>
        <taxon>Basidiomycota</taxon>
        <taxon>Agaricomycotina</taxon>
        <taxon>Tremellomycetes</taxon>
        <taxon>Filobasidiales</taxon>
        <taxon>Filobasidiaceae</taxon>
        <taxon>Naganishia</taxon>
    </lineage>
</organism>
<reference evidence="1" key="1">
    <citation type="submission" date="2023-04" db="EMBL/GenBank/DDBJ databases">
        <title>Draft Genome sequencing of Naganishia species isolated from polar environments using Oxford Nanopore Technology.</title>
        <authorList>
            <person name="Leo P."/>
            <person name="Venkateswaran K."/>
        </authorList>
    </citation>
    <scope>NUCLEOTIDE SEQUENCE</scope>
    <source>
        <strain evidence="1">DBVPG 5303</strain>
    </source>
</reference>
<protein>
    <submittedName>
        <fullName evidence="1">Uncharacterized protein</fullName>
    </submittedName>
</protein>
<proteinExistence type="predicted"/>